<name>G8TVF6_SULAD</name>
<organism evidence="1 2">
    <name type="scientific">Sulfobacillus acidophilus (strain ATCC 700253 / DSM 10332 / NAL)</name>
    <dbReference type="NCBI Taxonomy" id="679936"/>
    <lineage>
        <taxon>Bacteria</taxon>
        <taxon>Bacillati</taxon>
        <taxon>Bacillota</taxon>
        <taxon>Clostridia</taxon>
        <taxon>Eubacteriales</taxon>
        <taxon>Clostridiales Family XVII. Incertae Sedis</taxon>
        <taxon>Sulfobacillus</taxon>
    </lineage>
</organism>
<accession>G8TVF6</accession>
<reference evidence="2" key="1">
    <citation type="submission" date="2011-12" db="EMBL/GenBank/DDBJ databases">
        <title>The complete genome of chromosome of Sulfobacillus acidophilus DSM 10332.</title>
        <authorList>
            <person name="Lucas S."/>
            <person name="Han J."/>
            <person name="Lapidus A."/>
            <person name="Bruce D."/>
            <person name="Goodwin L."/>
            <person name="Pitluck S."/>
            <person name="Peters L."/>
            <person name="Kyrpides N."/>
            <person name="Mavromatis K."/>
            <person name="Ivanova N."/>
            <person name="Mikhailova N."/>
            <person name="Chertkov O."/>
            <person name="Saunders E."/>
            <person name="Detter J.C."/>
            <person name="Tapia R."/>
            <person name="Han C."/>
            <person name="Land M."/>
            <person name="Hauser L."/>
            <person name="Markowitz V."/>
            <person name="Cheng J.-F."/>
            <person name="Hugenholtz P."/>
            <person name="Woyke T."/>
            <person name="Wu D."/>
            <person name="Pukall R."/>
            <person name="Gehrich-Schroeter G."/>
            <person name="Schneider S."/>
            <person name="Klenk H.-P."/>
            <person name="Eisen J.A."/>
        </authorList>
    </citation>
    <scope>NUCLEOTIDE SEQUENCE [LARGE SCALE GENOMIC DNA]</scope>
    <source>
        <strain evidence="2">ATCC 700253 / DSM 10332 / NAL</strain>
    </source>
</reference>
<gene>
    <name evidence="1" type="ordered locus">Sulac_2412</name>
</gene>
<keyword evidence="2" id="KW-1185">Reference proteome</keyword>
<dbReference type="EMBL" id="CP003179">
    <property type="protein sequence ID" value="AEW05875.1"/>
    <property type="molecule type" value="Genomic_DNA"/>
</dbReference>
<reference evidence="1 2" key="2">
    <citation type="journal article" date="2012" name="Stand. Genomic Sci.">
        <title>Complete genome sequence of the moderately thermophilic mineral-sulfide-oxidizing firmicute Sulfobacillus acidophilus type strain (NAL(T)).</title>
        <authorList>
            <person name="Anderson I."/>
            <person name="Chertkov O."/>
            <person name="Chen A."/>
            <person name="Saunders E."/>
            <person name="Lapidus A."/>
            <person name="Nolan M."/>
            <person name="Lucas S."/>
            <person name="Hammon N."/>
            <person name="Deshpande S."/>
            <person name="Cheng J.F."/>
            <person name="Han C."/>
            <person name="Tapia R."/>
            <person name="Goodwin L.A."/>
            <person name="Pitluck S."/>
            <person name="Liolios K."/>
            <person name="Pagani I."/>
            <person name="Ivanova N."/>
            <person name="Mikhailova N."/>
            <person name="Pati A."/>
            <person name="Palaniappan K."/>
            <person name="Land M."/>
            <person name="Pan C."/>
            <person name="Rohde M."/>
            <person name="Pukall R."/>
            <person name="Goker M."/>
            <person name="Detter J.C."/>
            <person name="Woyke T."/>
            <person name="Bristow J."/>
            <person name="Eisen J.A."/>
            <person name="Markowitz V."/>
            <person name="Hugenholtz P."/>
            <person name="Kyrpides N.C."/>
            <person name="Klenk H.P."/>
            <person name="Mavromatis K."/>
        </authorList>
    </citation>
    <scope>NUCLEOTIDE SEQUENCE [LARGE SCALE GENOMIC DNA]</scope>
    <source>
        <strain evidence="2">ATCC 700253 / DSM 10332 / NAL</strain>
    </source>
</reference>
<sequence>MTKVPVIPFDPFHDYDIANYIGDHRPLIDNRPLQLWLHYNPSHWFSDIGFTGIPYFVGPILLSHPIY</sequence>
<dbReference type="Proteomes" id="UP000005439">
    <property type="component" value="Chromosome"/>
</dbReference>
<dbReference type="KEGG" id="sap:Sulac_2412"/>
<evidence type="ECO:0000313" key="1">
    <source>
        <dbReference type="EMBL" id="AEW05875.1"/>
    </source>
</evidence>
<proteinExistence type="predicted"/>
<dbReference type="AlphaFoldDB" id="G8TVF6"/>
<evidence type="ECO:0000313" key="2">
    <source>
        <dbReference type="Proteomes" id="UP000005439"/>
    </source>
</evidence>
<protein>
    <submittedName>
        <fullName evidence="1">Uncharacterized protein</fullName>
    </submittedName>
</protein>
<dbReference type="HOGENOM" id="CLU_2810857_0_0_9"/>